<feature type="region of interest" description="Disordered" evidence="5">
    <location>
        <begin position="465"/>
        <end position="506"/>
    </location>
</feature>
<evidence type="ECO:0000313" key="8">
    <source>
        <dbReference type="Proteomes" id="UP000053664"/>
    </source>
</evidence>
<feature type="region of interest" description="Disordered" evidence="5">
    <location>
        <begin position="346"/>
        <end position="379"/>
    </location>
</feature>
<gene>
    <name evidence="7" type="ORF">PFL1_06076</name>
</gene>
<evidence type="ECO:0000256" key="5">
    <source>
        <dbReference type="SAM" id="MobiDB-lite"/>
    </source>
</evidence>
<dbReference type="Pfam" id="PF08213">
    <property type="entry name" value="COX24_C"/>
    <property type="match status" value="1"/>
</dbReference>
<feature type="domain" description="Ribosomal protein mS38 C-terminal" evidence="6">
    <location>
        <begin position="473"/>
        <end position="506"/>
    </location>
</feature>
<dbReference type="HOGENOM" id="CLU_041582_0_0_1"/>
<evidence type="ECO:0000256" key="2">
    <source>
        <dbReference type="ARBA" id="ARBA00023128"/>
    </source>
</evidence>
<evidence type="ECO:0000256" key="3">
    <source>
        <dbReference type="ARBA" id="ARBA00035647"/>
    </source>
</evidence>
<dbReference type="EMBL" id="KE361645">
    <property type="protein sequence ID" value="EPQ26428.1"/>
    <property type="molecule type" value="Genomic_DNA"/>
</dbReference>
<sequence>MTGSSSLSIAAASALKRRAVPRCRSYLSTGPSVSRLPSAASVVASSSDSNSGSGSNSSPSSSSASSSSNNNSNGSSSSGSNGNGSSPSTATAQEAKADLATAPNRGKSTSGGHHHAAAAGASASAKQGVASANPPPSSLASIAYEAFFSNGRPLLQHEMLPPRPKHPAASLFASSTSTSKPGSGSSTGAGSLTAFFTGDGALAAFGSMNPFESQSQWRRRIRTISPDRFSKLVDGLAGLEGQGTKDASAADAAAEGEAATSEPRWLISSFIPQSDRVALESAKLEEEERLKEEEEEAVQSALERGEDPDVARKLGIEADLIILGEPNGPSPDWSRGVATYLAEKGRAYEAPPAPQARRKDAGTVGGDDASSTSPAALSEQEIQEAIEDAASRMPHAASTAFYTDDDPNLILSHALVQVTLPLALKWDRLVSQMDAVALDRPEKALEGIDLTKLDARIPRVKAPHAERDAYDVQMDSVRRKRRKKIRKHKYKKLRKEQRAERQRMKK</sequence>
<feature type="compositionally biased region" description="Low complexity" evidence="5">
    <location>
        <begin position="1"/>
        <end position="14"/>
    </location>
</feature>
<name>A0A061H224_9BASI</name>
<dbReference type="KEGG" id="pfp:PFL1_06076"/>
<feature type="compositionally biased region" description="Basic and acidic residues" evidence="5">
    <location>
        <begin position="496"/>
        <end position="506"/>
    </location>
</feature>
<organism evidence="7 8">
    <name type="scientific">Pseudozyma flocculosa PF-1</name>
    <dbReference type="NCBI Taxonomy" id="1277687"/>
    <lineage>
        <taxon>Eukaryota</taxon>
        <taxon>Fungi</taxon>
        <taxon>Dikarya</taxon>
        <taxon>Basidiomycota</taxon>
        <taxon>Ustilaginomycotina</taxon>
        <taxon>Ustilaginomycetes</taxon>
        <taxon>Ustilaginales</taxon>
        <taxon>Ustilaginaceae</taxon>
        <taxon>Pseudozyma</taxon>
    </lineage>
</organism>
<dbReference type="PANTHER" id="PTHR32035">
    <property type="entry name" value="AURORA KINASE A-INTERACTING PROTEIN"/>
    <property type="match status" value="1"/>
</dbReference>
<feature type="region of interest" description="Disordered" evidence="5">
    <location>
        <begin position="284"/>
        <end position="306"/>
    </location>
</feature>
<evidence type="ECO:0000256" key="4">
    <source>
        <dbReference type="ARBA" id="ARBA00035682"/>
    </source>
</evidence>
<keyword evidence="2" id="KW-0496">Mitochondrion</keyword>
<dbReference type="SMART" id="SM01155">
    <property type="entry name" value="DUF1713"/>
    <property type="match status" value="1"/>
</dbReference>
<feature type="compositionally biased region" description="Basic residues" evidence="5">
    <location>
        <begin position="478"/>
        <end position="495"/>
    </location>
</feature>
<feature type="region of interest" description="Disordered" evidence="5">
    <location>
        <begin position="155"/>
        <end position="187"/>
    </location>
</feature>
<comment type="similarity">
    <text evidence="3">Belongs to the mitochondrion-specific ribosomal protein mS38 family.</text>
</comment>
<feature type="compositionally biased region" description="Low complexity" evidence="5">
    <location>
        <begin position="168"/>
        <end position="187"/>
    </location>
</feature>
<protein>
    <recommendedName>
        <fullName evidence="4">Small ribosomal subunit protein mS38</fullName>
    </recommendedName>
</protein>
<dbReference type="GO" id="GO:0005739">
    <property type="term" value="C:mitochondrion"/>
    <property type="evidence" value="ECO:0007669"/>
    <property type="project" value="UniProtKB-SubCell"/>
</dbReference>
<evidence type="ECO:0000259" key="6">
    <source>
        <dbReference type="SMART" id="SM01155"/>
    </source>
</evidence>
<dbReference type="InterPro" id="IPR013177">
    <property type="entry name" value="Ribosomal_mS38_C"/>
</dbReference>
<feature type="compositionally biased region" description="Low complexity" evidence="5">
    <location>
        <begin position="106"/>
        <end position="135"/>
    </location>
</feature>
<dbReference type="Proteomes" id="UP000053664">
    <property type="component" value="Unassembled WGS sequence"/>
</dbReference>
<feature type="compositionally biased region" description="Low complexity" evidence="5">
    <location>
        <begin position="31"/>
        <end position="88"/>
    </location>
</feature>
<dbReference type="OrthoDB" id="2554564at2759"/>
<reference evidence="7 8" key="1">
    <citation type="journal article" date="2013" name="Plant Cell">
        <title>The transition from a phytopathogenic smut ancestor to an anamorphic biocontrol agent deciphered by comparative whole-genome analysis.</title>
        <authorList>
            <person name="Lefebvre F."/>
            <person name="Joly D.L."/>
            <person name="Labbe C."/>
            <person name="Teichmann B."/>
            <person name="Linning R."/>
            <person name="Belzile F."/>
            <person name="Bakkeren G."/>
            <person name="Belanger R.R."/>
        </authorList>
    </citation>
    <scope>NUCLEOTIDE SEQUENCE [LARGE SCALE GENOMIC DNA]</scope>
    <source>
        <strain evidence="7 8">PF-1</strain>
    </source>
</reference>
<comment type="subcellular location">
    <subcellularLocation>
        <location evidence="1">Mitochondrion</location>
    </subcellularLocation>
</comment>
<feature type="region of interest" description="Disordered" evidence="5">
    <location>
        <begin position="1"/>
        <end position="135"/>
    </location>
</feature>
<dbReference type="GeneID" id="19320156"/>
<dbReference type="RefSeq" id="XP_007881805.1">
    <property type="nucleotide sequence ID" value="XM_007883614.1"/>
</dbReference>
<evidence type="ECO:0000256" key="1">
    <source>
        <dbReference type="ARBA" id="ARBA00004173"/>
    </source>
</evidence>
<evidence type="ECO:0000313" key="7">
    <source>
        <dbReference type="EMBL" id="EPQ26428.1"/>
    </source>
</evidence>
<dbReference type="AlphaFoldDB" id="A0A061H224"/>
<accession>A0A061H224</accession>
<proteinExistence type="inferred from homology"/>
<dbReference type="eggNOG" id="ENOG502RD07">
    <property type="taxonomic scope" value="Eukaryota"/>
</dbReference>
<dbReference type="PANTHER" id="PTHR32035:SF3">
    <property type="entry name" value="SMALL RIBOSOMAL SUBUNIT PROTEIN MS38"/>
    <property type="match status" value="1"/>
</dbReference>